<name>A0ABU3ZJE2_9GAMM</name>
<reference evidence="1 2" key="1">
    <citation type="submission" date="2023-10" db="EMBL/GenBank/DDBJ databases">
        <title>Marine bacteria isolated from horseshoe crab.</title>
        <authorList>
            <person name="Cheng T.H."/>
        </authorList>
    </citation>
    <scope>NUCLEOTIDE SEQUENCE [LARGE SCALE GENOMIC DNA]</scope>
    <source>
        <strain evidence="1 2">HSC6</strain>
    </source>
</reference>
<dbReference type="RefSeq" id="WP_317523019.1">
    <property type="nucleotide sequence ID" value="NZ_JAWJZI010000005.1"/>
</dbReference>
<organism evidence="1 2">
    <name type="scientific">Photobacterium rosenbergii</name>
    <dbReference type="NCBI Taxonomy" id="294936"/>
    <lineage>
        <taxon>Bacteria</taxon>
        <taxon>Pseudomonadati</taxon>
        <taxon>Pseudomonadota</taxon>
        <taxon>Gammaproteobacteria</taxon>
        <taxon>Vibrionales</taxon>
        <taxon>Vibrionaceae</taxon>
        <taxon>Photobacterium</taxon>
    </lineage>
</organism>
<evidence type="ECO:0000313" key="2">
    <source>
        <dbReference type="Proteomes" id="UP001186452"/>
    </source>
</evidence>
<evidence type="ECO:0000313" key="1">
    <source>
        <dbReference type="EMBL" id="MDV5170226.1"/>
    </source>
</evidence>
<dbReference type="Proteomes" id="UP001186452">
    <property type="component" value="Unassembled WGS sequence"/>
</dbReference>
<proteinExistence type="predicted"/>
<keyword evidence="2" id="KW-1185">Reference proteome</keyword>
<accession>A0ABU3ZJE2</accession>
<gene>
    <name evidence="1" type="ORF">R2X38_14570</name>
</gene>
<protein>
    <submittedName>
        <fullName evidence="1">Uncharacterized protein</fullName>
    </submittedName>
</protein>
<dbReference type="EMBL" id="JAWJZI010000005">
    <property type="protein sequence ID" value="MDV5170226.1"/>
    <property type="molecule type" value="Genomic_DNA"/>
</dbReference>
<sequence>MDLADKLRSRGKAVEDDYFAREERALIEAIREKRQNGELDNWHRDDESLSE</sequence>
<comment type="caution">
    <text evidence="1">The sequence shown here is derived from an EMBL/GenBank/DDBJ whole genome shotgun (WGS) entry which is preliminary data.</text>
</comment>